<dbReference type="InterPro" id="IPR002925">
    <property type="entry name" value="Dienelactn_hydro"/>
</dbReference>
<sequence>MDKSDILTALLDDVLSKYRIDQEQVYLTGTSLGGNGTWYLACQHPEYFAAIAPLASNPVIPDNWNKQLLSMPIWAFHGENDPILPLKNAEAMITALRKQGGSPRFTVLPDQGHYIAGVYKNNELYDWFLANSLY</sequence>
<gene>
    <name evidence="3" type="ORF">LMF89_22660</name>
</gene>
<reference evidence="3" key="1">
    <citation type="submission" date="2021-11" db="EMBL/GenBank/DDBJ databases">
        <title>Description of a new species Pelosinus isolated from the bottom sediments of Lake Baikal.</title>
        <authorList>
            <person name="Zakharyuk A."/>
        </authorList>
    </citation>
    <scope>NUCLEOTIDE SEQUENCE</scope>
    <source>
        <strain evidence="3">Bkl1</strain>
    </source>
</reference>
<evidence type="ECO:0000313" key="3">
    <source>
        <dbReference type="EMBL" id="MCC5468142.1"/>
    </source>
</evidence>
<evidence type="ECO:0000256" key="1">
    <source>
        <dbReference type="ARBA" id="ARBA00022729"/>
    </source>
</evidence>
<name>A0ABS8HY84_9FIRM</name>
<keyword evidence="4" id="KW-1185">Reference proteome</keyword>
<dbReference type="Pfam" id="PF01738">
    <property type="entry name" value="DLH"/>
    <property type="match status" value="1"/>
</dbReference>
<evidence type="ECO:0000313" key="4">
    <source>
        <dbReference type="Proteomes" id="UP001165492"/>
    </source>
</evidence>
<organism evidence="3 4">
    <name type="scientific">Pelosinus baikalensis</name>
    <dbReference type="NCBI Taxonomy" id="2892015"/>
    <lineage>
        <taxon>Bacteria</taxon>
        <taxon>Bacillati</taxon>
        <taxon>Bacillota</taxon>
        <taxon>Negativicutes</taxon>
        <taxon>Selenomonadales</taxon>
        <taxon>Sporomusaceae</taxon>
        <taxon>Pelosinus</taxon>
    </lineage>
</organism>
<keyword evidence="1" id="KW-0732">Signal</keyword>
<accession>A0ABS8HY84</accession>
<feature type="domain" description="Dienelactone hydrolase" evidence="2">
    <location>
        <begin position="6"/>
        <end position="113"/>
    </location>
</feature>
<dbReference type="Proteomes" id="UP001165492">
    <property type="component" value="Unassembled WGS sequence"/>
</dbReference>
<dbReference type="EMBL" id="JAJHJB010000050">
    <property type="protein sequence ID" value="MCC5468142.1"/>
    <property type="molecule type" value="Genomic_DNA"/>
</dbReference>
<proteinExistence type="predicted"/>
<dbReference type="InterPro" id="IPR050955">
    <property type="entry name" value="Plant_Biomass_Hydrol_Est"/>
</dbReference>
<comment type="caution">
    <text evidence="3">The sequence shown here is derived from an EMBL/GenBank/DDBJ whole genome shotgun (WGS) entry which is preliminary data.</text>
</comment>
<protein>
    <submittedName>
        <fullName evidence="3">Prolyl oligopeptidase family serine peptidase</fullName>
    </submittedName>
</protein>
<dbReference type="PANTHER" id="PTHR43037:SF1">
    <property type="entry name" value="BLL1128 PROTEIN"/>
    <property type="match status" value="1"/>
</dbReference>
<dbReference type="InterPro" id="IPR029058">
    <property type="entry name" value="AB_hydrolase_fold"/>
</dbReference>
<dbReference type="PANTHER" id="PTHR43037">
    <property type="entry name" value="UNNAMED PRODUCT-RELATED"/>
    <property type="match status" value="1"/>
</dbReference>
<dbReference type="Gene3D" id="3.40.50.1820">
    <property type="entry name" value="alpha/beta hydrolase"/>
    <property type="match status" value="1"/>
</dbReference>
<evidence type="ECO:0000259" key="2">
    <source>
        <dbReference type="Pfam" id="PF01738"/>
    </source>
</evidence>
<dbReference type="SUPFAM" id="SSF53474">
    <property type="entry name" value="alpha/beta-Hydrolases"/>
    <property type="match status" value="1"/>
</dbReference>